<evidence type="ECO:0000256" key="1">
    <source>
        <dbReference type="SAM" id="MobiDB-lite"/>
    </source>
</evidence>
<dbReference type="InterPro" id="IPR040256">
    <property type="entry name" value="At4g02000-like"/>
</dbReference>
<feature type="region of interest" description="Disordered" evidence="1">
    <location>
        <begin position="94"/>
        <end position="181"/>
    </location>
</feature>
<accession>A0AAV2CMN9</accession>
<protein>
    <recommendedName>
        <fullName evidence="4">DUF4283 domain-containing protein</fullName>
    </recommendedName>
</protein>
<sequence length="181" mass="20327">MVWARLPGLPIEFINREADERIASKIGRPIKVDRATQNGEMGRFARVCVEVDLMKPLLSQYKIEGRTYFIEFEGLYRIFTECGQYGHTSQGCPTLFKPTPEAQSNTDAAEGASTSQPTKPYGEWMVAKSRSHKQTNKGRRDKNVENSQATKEPTTSPTNGETGSRFDVLMTEEESNPMVNT</sequence>
<proteinExistence type="predicted"/>
<evidence type="ECO:0008006" key="4">
    <source>
        <dbReference type="Google" id="ProtNLM"/>
    </source>
</evidence>
<dbReference type="Proteomes" id="UP001497516">
    <property type="component" value="Chromosome 1"/>
</dbReference>
<dbReference type="AlphaFoldDB" id="A0AAV2CMN9"/>
<evidence type="ECO:0000313" key="2">
    <source>
        <dbReference type="EMBL" id="CAL1357020.1"/>
    </source>
</evidence>
<name>A0AAV2CMN9_9ROSI</name>
<evidence type="ECO:0000313" key="3">
    <source>
        <dbReference type="Proteomes" id="UP001497516"/>
    </source>
</evidence>
<gene>
    <name evidence="2" type="ORF">LTRI10_LOCUS4681</name>
</gene>
<dbReference type="EMBL" id="OZ034813">
    <property type="protein sequence ID" value="CAL1357020.1"/>
    <property type="molecule type" value="Genomic_DNA"/>
</dbReference>
<feature type="compositionally biased region" description="Basic residues" evidence="1">
    <location>
        <begin position="129"/>
        <end position="140"/>
    </location>
</feature>
<dbReference type="PANTHER" id="PTHR31286">
    <property type="entry name" value="GLYCINE-RICH CELL WALL STRUCTURAL PROTEIN 1.8-LIKE"/>
    <property type="match status" value="1"/>
</dbReference>
<dbReference type="PANTHER" id="PTHR31286:SF99">
    <property type="entry name" value="DUF4283 DOMAIN-CONTAINING PROTEIN"/>
    <property type="match status" value="1"/>
</dbReference>
<reference evidence="2 3" key="1">
    <citation type="submission" date="2024-04" db="EMBL/GenBank/DDBJ databases">
        <authorList>
            <person name="Fracassetti M."/>
        </authorList>
    </citation>
    <scope>NUCLEOTIDE SEQUENCE [LARGE SCALE GENOMIC DNA]</scope>
</reference>
<feature type="compositionally biased region" description="Polar residues" evidence="1">
    <location>
        <begin position="145"/>
        <end position="162"/>
    </location>
</feature>
<keyword evidence="3" id="KW-1185">Reference proteome</keyword>
<feature type="compositionally biased region" description="Polar residues" evidence="1">
    <location>
        <begin position="101"/>
        <end position="118"/>
    </location>
</feature>
<organism evidence="2 3">
    <name type="scientific">Linum trigynum</name>
    <dbReference type="NCBI Taxonomy" id="586398"/>
    <lineage>
        <taxon>Eukaryota</taxon>
        <taxon>Viridiplantae</taxon>
        <taxon>Streptophyta</taxon>
        <taxon>Embryophyta</taxon>
        <taxon>Tracheophyta</taxon>
        <taxon>Spermatophyta</taxon>
        <taxon>Magnoliopsida</taxon>
        <taxon>eudicotyledons</taxon>
        <taxon>Gunneridae</taxon>
        <taxon>Pentapetalae</taxon>
        <taxon>rosids</taxon>
        <taxon>fabids</taxon>
        <taxon>Malpighiales</taxon>
        <taxon>Linaceae</taxon>
        <taxon>Linum</taxon>
    </lineage>
</organism>